<dbReference type="SUPFAM" id="SSF63380">
    <property type="entry name" value="Riboflavin synthase domain-like"/>
    <property type="match status" value="1"/>
</dbReference>
<dbReference type="InterPro" id="IPR039261">
    <property type="entry name" value="FNR_nucleotide-bd"/>
</dbReference>
<dbReference type="InterPro" id="IPR013113">
    <property type="entry name" value="SIP_FAD-bd"/>
</dbReference>
<dbReference type="EMBL" id="CP003915">
    <property type="protein sequence ID" value="AHG65880.1"/>
    <property type="molecule type" value="Genomic_DNA"/>
</dbReference>
<dbReference type="Gene3D" id="3.40.50.80">
    <property type="entry name" value="Nucleotide-binding domain of ferredoxin-NADP reductase (FNR) module"/>
    <property type="match status" value="1"/>
</dbReference>
<evidence type="ECO:0000256" key="2">
    <source>
        <dbReference type="SAM" id="MobiDB-lite"/>
    </source>
</evidence>
<protein>
    <submittedName>
        <fullName evidence="4">FAD-binding domain-containing siderophore-interacting protein</fullName>
    </submittedName>
</protein>
<keyword evidence="5" id="KW-1185">Reference proteome</keyword>
<dbReference type="CDD" id="cd06193">
    <property type="entry name" value="siderophore_interacting"/>
    <property type="match status" value="1"/>
</dbReference>
<evidence type="ECO:0000256" key="1">
    <source>
        <dbReference type="ARBA" id="ARBA00035644"/>
    </source>
</evidence>
<feature type="domain" description="FAD-binding FR-type" evidence="3">
    <location>
        <begin position="15"/>
        <end position="140"/>
    </location>
</feature>
<accession>W0PJZ9</accession>
<comment type="similarity">
    <text evidence="1">Belongs to the SIP oxidoreductase family.</text>
</comment>
<dbReference type="GO" id="GO:0016491">
    <property type="term" value="F:oxidoreductase activity"/>
    <property type="evidence" value="ECO:0007669"/>
    <property type="project" value="InterPro"/>
</dbReference>
<dbReference type="STRING" id="1247726.MIM_c38230"/>
<dbReference type="eggNOG" id="COG2375">
    <property type="taxonomic scope" value="Bacteria"/>
</dbReference>
<dbReference type="PANTHER" id="PTHR30157">
    <property type="entry name" value="FERRIC REDUCTASE, NADPH-DEPENDENT"/>
    <property type="match status" value="1"/>
</dbReference>
<dbReference type="InterPro" id="IPR017938">
    <property type="entry name" value="Riboflavin_synthase-like_b-brl"/>
</dbReference>
<evidence type="ECO:0000313" key="4">
    <source>
        <dbReference type="EMBL" id="AHG65880.1"/>
    </source>
</evidence>
<dbReference type="Pfam" id="PF04954">
    <property type="entry name" value="SIP"/>
    <property type="match status" value="1"/>
</dbReference>
<dbReference type="InterPro" id="IPR017927">
    <property type="entry name" value="FAD-bd_FR_type"/>
</dbReference>
<dbReference type="PATRIC" id="fig|1247726.3.peg.4220"/>
<dbReference type="KEGG" id="amim:MIM_c38230"/>
<dbReference type="Gene3D" id="2.40.30.10">
    <property type="entry name" value="Translation factors"/>
    <property type="match status" value="1"/>
</dbReference>
<proteinExistence type="inferred from homology"/>
<evidence type="ECO:0000259" key="3">
    <source>
        <dbReference type="PROSITE" id="PS51384"/>
    </source>
</evidence>
<dbReference type="RefSeq" id="WP_025374583.1">
    <property type="nucleotide sequence ID" value="NZ_CP003915.1"/>
</dbReference>
<dbReference type="Pfam" id="PF08021">
    <property type="entry name" value="FAD_binding_9"/>
    <property type="match status" value="1"/>
</dbReference>
<dbReference type="Proteomes" id="UP000019095">
    <property type="component" value="Chromosome"/>
</dbReference>
<dbReference type="PANTHER" id="PTHR30157:SF0">
    <property type="entry name" value="NADPH-DEPENDENT FERRIC-CHELATE REDUCTASE"/>
    <property type="match status" value="1"/>
</dbReference>
<name>W0PJZ9_ADVMD</name>
<dbReference type="AlphaFoldDB" id="W0PJZ9"/>
<organism evidence="4 5">
    <name type="scientific">Advenella mimigardefordensis (strain DSM 17166 / LMG 22922 / DPN7)</name>
    <dbReference type="NCBI Taxonomy" id="1247726"/>
    <lineage>
        <taxon>Bacteria</taxon>
        <taxon>Pseudomonadati</taxon>
        <taxon>Pseudomonadota</taxon>
        <taxon>Betaproteobacteria</taxon>
        <taxon>Burkholderiales</taxon>
        <taxon>Alcaligenaceae</taxon>
    </lineage>
</organism>
<dbReference type="InterPro" id="IPR007037">
    <property type="entry name" value="SIP_rossman_dom"/>
</dbReference>
<gene>
    <name evidence="4" type="ORF">MIM_c38230</name>
</gene>
<feature type="region of interest" description="Disordered" evidence="2">
    <location>
        <begin position="70"/>
        <end position="91"/>
    </location>
</feature>
<dbReference type="OrthoDB" id="9814826at2"/>
<evidence type="ECO:0000313" key="5">
    <source>
        <dbReference type="Proteomes" id="UP000019095"/>
    </source>
</evidence>
<sequence>MPNTKPTELTAQRVRHPLKARLLQVRQITQLTPRMVRVTFHGPDLGDFISASFDDHMKLFFPADGQPVVPENTPEGPRFPEGAQRPPARDYTPRNIRAADEELDIDFVLHGEGPASTWVAGAQVGDSLVVAGPRGSFVIPDGFDWQLLIGDETALPAIGRRLEELPKGTKVHVIALVADVAEQQAFQTEADAQINWLQAGETNTQPLVDAVRAFTLPEGEGYIWGGGEAAQMRAITQHLLEERGIDKSRVRVSNYWKKDAAQE</sequence>
<dbReference type="InterPro" id="IPR039374">
    <property type="entry name" value="SIP_fam"/>
</dbReference>
<dbReference type="HOGENOM" id="CLU_040923_4_0_4"/>
<dbReference type="PROSITE" id="PS51384">
    <property type="entry name" value="FAD_FR"/>
    <property type="match status" value="1"/>
</dbReference>
<reference evidence="4 5" key="1">
    <citation type="journal article" date="2014" name="Microbiology">
        <title>Unravelling the complete genome sequence of Advenella mimigardefordensis strain DPN7T and novel insights in the catabolism of the xenobiotic polythioester precursor 3,3'-dithiodipropionate.</title>
        <authorList>
            <person name="Wubbeler J.H."/>
            <person name="Hiessl S."/>
            <person name="Schuldes J."/>
            <person name="Thurmer A."/>
            <person name="Daniel R."/>
            <person name="Steinbuchel A."/>
        </authorList>
    </citation>
    <scope>NUCLEOTIDE SEQUENCE [LARGE SCALE GENOMIC DNA]</scope>
    <source>
        <strain evidence="5">DSM 17166 / LMG 22922 / DPN7</strain>
    </source>
</reference>